<dbReference type="Proteomes" id="UP000243498">
    <property type="component" value="Unassembled WGS sequence"/>
</dbReference>
<feature type="compositionally biased region" description="Basic residues" evidence="1">
    <location>
        <begin position="83"/>
        <end position="103"/>
    </location>
</feature>
<evidence type="ECO:0000313" key="3">
    <source>
        <dbReference type="Proteomes" id="UP000243498"/>
    </source>
</evidence>
<feature type="region of interest" description="Disordered" evidence="1">
    <location>
        <begin position="174"/>
        <end position="195"/>
    </location>
</feature>
<accession>A0A167KN21</accession>
<reference evidence="2 3" key="1">
    <citation type="journal article" date="2016" name="Genome Biol. Evol.">
        <title>Divergent and convergent evolution of fungal pathogenicity.</title>
        <authorList>
            <person name="Shang Y."/>
            <person name="Xiao G."/>
            <person name="Zheng P."/>
            <person name="Cen K."/>
            <person name="Zhan S."/>
            <person name="Wang C."/>
        </authorList>
    </citation>
    <scope>NUCLEOTIDE SEQUENCE [LARGE SCALE GENOMIC DNA]</scope>
    <source>
        <strain evidence="2 3">RCEF 4871</strain>
    </source>
</reference>
<keyword evidence="3" id="KW-1185">Reference proteome</keyword>
<protein>
    <submittedName>
        <fullName evidence="2">Esterase-like protein</fullName>
    </submittedName>
</protein>
<dbReference type="EMBL" id="AZHC01000001">
    <property type="protein sequence ID" value="OAA51944.1"/>
    <property type="molecule type" value="Genomic_DNA"/>
</dbReference>
<name>A0A167KN21_METRR</name>
<feature type="region of interest" description="Disordered" evidence="1">
    <location>
        <begin position="83"/>
        <end position="104"/>
    </location>
</feature>
<dbReference type="OMA" id="PFRWKHP"/>
<gene>
    <name evidence="2" type="ORF">NOR_00537</name>
</gene>
<dbReference type="OrthoDB" id="3363286at2759"/>
<dbReference type="STRING" id="1081105.A0A167KN21"/>
<proteinExistence type="predicted"/>
<dbReference type="AlphaFoldDB" id="A0A167KN21"/>
<comment type="caution">
    <text evidence="2">The sequence shown here is derived from an EMBL/GenBank/DDBJ whole genome shotgun (WGS) entry which is preliminary data.</text>
</comment>
<evidence type="ECO:0000313" key="2">
    <source>
        <dbReference type="EMBL" id="OAA51944.1"/>
    </source>
</evidence>
<organism evidence="2 3">
    <name type="scientific">Metarhizium rileyi (strain RCEF 4871)</name>
    <name type="common">Nomuraea rileyi</name>
    <dbReference type="NCBI Taxonomy" id="1649241"/>
    <lineage>
        <taxon>Eukaryota</taxon>
        <taxon>Fungi</taxon>
        <taxon>Dikarya</taxon>
        <taxon>Ascomycota</taxon>
        <taxon>Pezizomycotina</taxon>
        <taxon>Sordariomycetes</taxon>
        <taxon>Hypocreomycetidae</taxon>
        <taxon>Hypocreales</taxon>
        <taxon>Clavicipitaceae</taxon>
        <taxon>Metarhizium</taxon>
    </lineage>
</organism>
<sequence>MTMRIPFRSRPLQAFNCGIQAQRWASYDKSLLTKDALKQRVESGFETESGDSNISLDSEKKIISTSIGDLPLSPLFDPDWIQARRRQRKPNPSKPTGRFRKKLANNPYAQALATPLRRCPNTEAILPRYFLQDFEVVKHPQDDSLWWAPGPLAFENLTDKNKPSGDQIQIADAATAEQQPQKSGNDDGTPAATSSIRLRRSPITSYVLSRKSVVDMIGGPNRRYAASLLAARTGMAMAPITKSPVWRRDMSDIFLQMIRQQAVDALCARSGTKGLERNKLIQPCKEWEHVKDVELRGCVLFCGLGKEGPSIQYATLDIDGAKYGSKLPVYNLRWLLGESEFVRLRDKSKLFQENEILVLQQWKSKSVMKLHLLLWRLQGYLAQPCAV</sequence>
<evidence type="ECO:0000256" key="1">
    <source>
        <dbReference type="SAM" id="MobiDB-lite"/>
    </source>
</evidence>